<feature type="compositionally biased region" description="Polar residues" evidence="1">
    <location>
        <begin position="540"/>
        <end position="551"/>
    </location>
</feature>
<proteinExistence type="predicted"/>
<dbReference type="Proteomes" id="UP001433268">
    <property type="component" value="Unassembled WGS sequence"/>
</dbReference>
<dbReference type="Pfam" id="PF01822">
    <property type="entry name" value="WSC"/>
    <property type="match status" value="1"/>
</dbReference>
<comment type="caution">
    <text evidence="3">The sequence shown here is derived from an EMBL/GenBank/DDBJ whole genome shotgun (WGS) entry which is preliminary data.</text>
</comment>
<dbReference type="PROSITE" id="PS51212">
    <property type="entry name" value="WSC"/>
    <property type="match status" value="1"/>
</dbReference>
<feature type="region of interest" description="Disordered" evidence="1">
    <location>
        <begin position="519"/>
        <end position="551"/>
    </location>
</feature>
<evidence type="ECO:0000256" key="1">
    <source>
        <dbReference type="SAM" id="MobiDB-lite"/>
    </source>
</evidence>
<evidence type="ECO:0000313" key="3">
    <source>
        <dbReference type="EMBL" id="KAK8075101.1"/>
    </source>
</evidence>
<keyword evidence="4" id="KW-1185">Reference proteome</keyword>
<sequence length="551" mass="55833">MAPSSPSRRISRLGAVVIILVLFFYFTSKTIGVPVSELLRGHDLAPAPAPPSPLGRTEARDIHQPAEERRHVERDVGGFATRNDDVPGTPSSLQPGFPSTFPSLVARLSTLVSNDVTRGQQLFASSLSTAANPGASVPTVAVAFTTTTGAQGPCDPQTTTVTPDGQGAGSGPCPGSGYTCDDCIDGWFCPPPQTPAQSGPNGCFGWACAHCSRGWFCVPKPTEQGPTISSTALSLIPVAATSPLLRSPLTTAATQSAGPKATIQNDASGWTYAGCWADQPHQPVLAGAPEVSFGQPLTNDICVRRCLASGYTLAATSFGDRCLCGQFLNGTQKLDDASQCSTPCAGDDSQVCGGDWALSCYSPDGQARGWAQFGEQPVPEVLEPPAVLKLAVGGVGATVVTVPDNMFPTSGADLGQLQSRYGQSTQQPKAVLPSGVNGPGQGSSTTASSCQSLSDPTTGIGSGTTSPEPSGQGCTSSLSSEGPEPCSTAPTLTTVTGMITISCTSTTTSAPCSGVDSNPTLTLSPGTGGGIAPRGGCTTTNGQGQDCTPSG</sequence>
<feature type="region of interest" description="Disordered" evidence="1">
    <location>
        <begin position="421"/>
        <end position="491"/>
    </location>
</feature>
<gene>
    <name evidence="3" type="ORF">PG997_009764</name>
</gene>
<dbReference type="InterPro" id="IPR002889">
    <property type="entry name" value="WSC_carb-bd"/>
</dbReference>
<dbReference type="SMART" id="SM00321">
    <property type="entry name" value="WSC"/>
    <property type="match status" value="1"/>
</dbReference>
<evidence type="ECO:0000259" key="2">
    <source>
        <dbReference type="PROSITE" id="PS51212"/>
    </source>
</evidence>
<feature type="domain" description="WSC" evidence="2">
    <location>
        <begin position="269"/>
        <end position="364"/>
    </location>
</feature>
<feature type="region of interest" description="Disordered" evidence="1">
    <location>
        <begin position="78"/>
        <end position="97"/>
    </location>
</feature>
<dbReference type="RefSeq" id="XP_066666041.1">
    <property type="nucleotide sequence ID" value="XM_066814079.1"/>
</dbReference>
<dbReference type="PANTHER" id="PTHR43662:SF3">
    <property type="entry name" value="DOMAIN PROTEIN, PUTATIVE (AFU_ORTHOLOGUE AFUA_6G11970)-RELATED"/>
    <property type="match status" value="1"/>
</dbReference>
<evidence type="ECO:0000313" key="4">
    <source>
        <dbReference type="Proteomes" id="UP001433268"/>
    </source>
</evidence>
<dbReference type="EMBL" id="JAQQWN010000007">
    <property type="protein sequence ID" value="KAK8075101.1"/>
    <property type="molecule type" value="Genomic_DNA"/>
</dbReference>
<accession>A0ABR1VV25</accession>
<name>A0ABR1VV25_9PEZI</name>
<dbReference type="PANTHER" id="PTHR43662">
    <property type="match status" value="1"/>
</dbReference>
<reference evidence="3 4" key="1">
    <citation type="submission" date="2023-01" db="EMBL/GenBank/DDBJ databases">
        <title>Analysis of 21 Apiospora genomes using comparative genomics revels a genus with tremendous synthesis potential of carbohydrate active enzymes and secondary metabolites.</title>
        <authorList>
            <person name="Sorensen T."/>
        </authorList>
    </citation>
    <scope>NUCLEOTIDE SEQUENCE [LARGE SCALE GENOMIC DNA]</scope>
    <source>
        <strain evidence="3 4">CBS 114990</strain>
    </source>
</reference>
<dbReference type="GeneID" id="92047139"/>
<feature type="compositionally biased region" description="Low complexity" evidence="1">
    <location>
        <begin position="442"/>
        <end position="471"/>
    </location>
</feature>
<protein>
    <recommendedName>
        <fullName evidence="2">WSC domain-containing protein</fullName>
    </recommendedName>
</protein>
<organism evidence="3 4">
    <name type="scientific">Apiospora hydei</name>
    <dbReference type="NCBI Taxonomy" id="1337664"/>
    <lineage>
        <taxon>Eukaryota</taxon>
        <taxon>Fungi</taxon>
        <taxon>Dikarya</taxon>
        <taxon>Ascomycota</taxon>
        <taxon>Pezizomycotina</taxon>
        <taxon>Sordariomycetes</taxon>
        <taxon>Xylariomycetidae</taxon>
        <taxon>Amphisphaeriales</taxon>
        <taxon>Apiosporaceae</taxon>
        <taxon>Apiospora</taxon>
    </lineage>
</organism>